<dbReference type="EMBL" id="BAVR01000127">
    <property type="protein sequence ID" value="GAE90991.1"/>
    <property type="molecule type" value="Genomic_DNA"/>
</dbReference>
<protein>
    <submittedName>
        <fullName evidence="1">Uncharacterized protein</fullName>
    </submittedName>
</protein>
<dbReference type="RefSeq" id="WP_038291561.1">
    <property type="nucleotide sequence ID" value="NZ_BAVR01000127.1"/>
</dbReference>
<dbReference type="AlphaFoldDB" id="W4VCU3"/>
<gene>
    <name evidence="1" type="ORF">JCM21531_4659</name>
</gene>
<accession>W4VCU3</accession>
<dbReference type="Proteomes" id="UP000019109">
    <property type="component" value="Unassembled WGS sequence"/>
</dbReference>
<reference evidence="1" key="1">
    <citation type="journal article" date="2014" name="Genome Announc.">
        <title>Draft Genome Sequence of Clostridium straminisolvens Strain JCM 21531T, Isolated from a Cellulose-Degrading Bacterial Community.</title>
        <authorList>
            <person name="Yuki M."/>
            <person name="Oshima K."/>
            <person name="Suda W."/>
            <person name="Sakamoto M."/>
            <person name="Kitamura K."/>
            <person name="Iida T."/>
            <person name="Hattori M."/>
            <person name="Ohkuma M."/>
        </authorList>
    </citation>
    <scope>NUCLEOTIDE SEQUENCE [LARGE SCALE GENOMIC DNA]</scope>
    <source>
        <strain evidence="1">JCM 21531</strain>
    </source>
</reference>
<dbReference type="OrthoDB" id="5135382at2"/>
<evidence type="ECO:0000313" key="2">
    <source>
        <dbReference type="Proteomes" id="UP000019109"/>
    </source>
</evidence>
<name>W4VCU3_9FIRM</name>
<organism evidence="1 2">
    <name type="scientific">Acetivibrio straminisolvens JCM 21531</name>
    <dbReference type="NCBI Taxonomy" id="1294263"/>
    <lineage>
        <taxon>Bacteria</taxon>
        <taxon>Bacillati</taxon>
        <taxon>Bacillota</taxon>
        <taxon>Clostridia</taxon>
        <taxon>Eubacteriales</taxon>
        <taxon>Oscillospiraceae</taxon>
        <taxon>Acetivibrio</taxon>
    </lineage>
</organism>
<evidence type="ECO:0000313" key="1">
    <source>
        <dbReference type="EMBL" id="GAE90991.1"/>
    </source>
</evidence>
<comment type="caution">
    <text evidence="1">The sequence shown here is derived from an EMBL/GenBank/DDBJ whole genome shotgun (WGS) entry which is preliminary data.</text>
</comment>
<dbReference type="STRING" id="1294263.JCM21531_4659"/>
<sequence length="108" mass="12464">MRFFKKAEGAISVFFMYSFINNDCYSRYFSRSNANEAAQTQIESALDISAKSALANYNYLLKELYGLMALSSDDPDLLMEEIVYYLERNLMVKGIEEHRTKAESTLML</sequence>
<proteinExistence type="predicted"/>
<keyword evidence="2" id="KW-1185">Reference proteome</keyword>